<evidence type="ECO:0000256" key="1">
    <source>
        <dbReference type="SAM" id="MobiDB-lite"/>
    </source>
</evidence>
<dbReference type="AlphaFoldDB" id="W9IBW3"/>
<protein>
    <submittedName>
        <fullName evidence="2">Uncharacterized protein</fullName>
    </submittedName>
</protein>
<evidence type="ECO:0000313" key="3">
    <source>
        <dbReference type="Proteomes" id="UP000030753"/>
    </source>
</evidence>
<feature type="compositionally biased region" description="Basic and acidic residues" evidence="1">
    <location>
        <begin position="37"/>
        <end position="48"/>
    </location>
</feature>
<dbReference type="HOGENOM" id="CLU_2740072_0_0_1"/>
<dbReference type="Proteomes" id="UP000030753">
    <property type="component" value="Unassembled WGS sequence"/>
</dbReference>
<accession>W9IBW3</accession>
<feature type="region of interest" description="Disordered" evidence="1">
    <location>
        <begin position="1"/>
        <end position="71"/>
    </location>
</feature>
<reference evidence="2 3" key="1">
    <citation type="submission" date="2011-06" db="EMBL/GenBank/DDBJ databases">
        <title>The Genome Sequence of Fusarium oxysporum FOSC 3-a.</title>
        <authorList>
            <consortium name="The Broad Institute Genome Sequencing Platform"/>
            <person name="Ma L.-J."/>
            <person name="Gale L.R."/>
            <person name="Schwartz D.C."/>
            <person name="Zhou S."/>
            <person name="Corby-Kistler H."/>
            <person name="Young S.K."/>
            <person name="Zeng Q."/>
            <person name="Gargeya S."/>
            <person name="Fitzgerald M."/>
            <person name="Haas B."/>
            <person name="Abouelleil A."/>
            <person name="Alvarado L."/>
            <person name="Arachchi H.M."/>
            <person name="Berlin A."/>
            <person name="Brown A."/>
            <person name="Chapman S.B."/>
            <person name="Chen Z."/>
            <person name="Dunbar C."/>
            <person name="Freedman E."/>
            <person name="Gearin G."/>
            <person name="Gellesch M."/>
            <person name="Goldberg J."/>
            <person name="Griggs A."/>
            <person name="Gujja S."/>
            <person name="Heiman D."/>
            <person name="Howarth C."/>
            <person name="Larson L."/>
            <person name="Lui A."/>
            <person name="MacDonald P.J.P."/>
            <person name="Mehta T."/>
            <person name="Montmayeur A."/>
            <person name="Murphy C."/>
            <person name="Neiman D."/>
            <person name="Pearson M."/>
            <person name="Priest M."/>
            <person name="Roberts A."/>
            <person name="Saif S."/>
            <person name="Shea T."/>
            <person name="Shenoy N."/>
            <person name="Sisk P."/>
            <person name="Stolte C."/>
            <person name="Sykes S."/>
            <person name="Wortman J."/>
            <person name="Nusbaum C."/>
            <person name="Birren B."/>
        </authorList>
    </citation>
    <scope>NUCLEOTIDE SEQUENCE [LARGE SCALE GENOMIC DNA]</scope>
    <source>
        <strain evidence="3">FOSC 3-a</strain>
    </source>
</reference>
<dbReference type="EMBL" id="JH717843">
    <property type="protein sequence ID" value="EWY89966.1"/>
    <property type="molecule type" value="Genomic_DNA"/>
</dbReference>
<organism evidence="2 3">
    <name type="scientific">Fusarium oxysporum NRRL 32931</name>
    <dbReference type="NCBI Taxonomy" id="660029"/>
    <lineage>
        <taxon>Eukaryota</taxon>
        <taxon>Fungi</taxon>
        <taxon>Dikarya</taxon>
        <taxon>Ascomycota</taxon>
        <taxon>Pezizomycotina</taxon>
        <taxon>Sordariomycetes</taxon>
        <taxon>Hypocreomycetidae</taxon>
        <taxon>Hypocreales</taxon>
        <taxon>Nectriaceae</taxon>
        <taxon>Fusarium</taxon>
        <taxon>Fusarium oxysporum species complex</taxon>
    </lineage>
</organism>
<proteinExistence type="predicted"/>
<gene>
    <name evidence="2" type="ORF">FOYG_07604</name>
</gene>
<feature type="compositionally biased region" description="Polar residues" evidence="1">
    <location>
        <begin position="26"/>
        <end position="36"/>
    </location>
</feature>
<sequence length="71" mass="7479">MASDPVDDSRKSEDNELMSNVDVGSDTDQALNNSSDAVKETTSDDAPKPESPPENLSEATQPLPGHVSGNH</sequence>
<name>W9IBW3_FUSOX</name>
<evidence type="ECO:0000313" key="2">
    <source>
        <dbReference type="EMBL" id="EWY89966.1"/>
    </source>
</evidence>